<dbReference type="EMBL" id="JALDYZ010000005">
    <property type="protein sequence ID" value="MDI7922618.1"/>
    <property type="molecule type" value="Genomic_DNA"/>
</dbReference>
<gene>
    <name evidence="2" type="ORF">MRS75_11025</name>
</gene>
<keyword evidence="1" id="KW-0812">Transmembrane</keyword>
<name>A0AAE3U3P6_9HYPH</name>
<proteinExistence type="predicted"/>
<organism evidence="2 3">
    <name type="scientific">Ferirhizobium litorale</name>
    <dbReference type="NCBI Taxonomy" id="2927786"/>
    <lineage>
        <taxon>Bacteria</taxon>
        <taxon>Pseudomonadati</taxon>
        <taxon>Pseudomonadota</taxon>
        <taxon>Alphaproteobacteria</taxon>
        <taxon>Hyphomicrobiales</taxon>
        <taxon>Rhizobiaceae</taxon>
        <taxon>Ferirhizobium</taxon>
    </lineage>
</organism>
<sequence length="137" mass="14490">MPKIAHLYFKSAVIFFLAGIIVGLKMAISGNHDVIPAHAHINLLGWVSCAIIGAYFAFCPAKAEKRLAMLQFGLYVTSVAMISIALYLMGVGYPQIEPLAAFGSILTLVAALMFAFIVFSPDTAPASSLGLGSRATP</sequence>
<evidence type="ECO:0000313" key="2">
    <source>
        <dbReference type="EMBL" id="MDI7922618.1"/>
    </source>
</evidence>
<dbReference type="Proteomes" id="UP001161580">
    <property type="component" value="Unassembled WGS sequence"/>
</dbReference>
<dbReference type="AlphaFoldDB" id="A0AAE3U3P6"/>
<dbReference type="RefSeq" id="WP_311786430.1">
    <property type="nucleotide sequence ID" value="NZ_JALDYY010000004.1"/>
</dbReference>
<feature type="transmembrane region" description="Helical" evidence="1">
    <location>
        <begin position="99"/>
        <end position="119"/>
    </location>
</feature>
<keyword evidence="3" id="KW-1185">Reference proteome</keyword>
<dbReference type="Gene3D" id="1.20.210.10">
    <property type="entry name" value="Cytochrome c oxidase-like, subunit I domain"/>
    <property type="match status" value="1"/>
</dbReference>
<evidence type="ECO:0000256" key="1">
    <source>
        <dbReference type="SAM" id="Phobius"/>
    </source>
</evidence>
<keyword evidence="1" id="KW-0472">Membrane</keyword>
<accession>A0AAE3U3P6</accession>
<dbReference type="InterPro" id="IPR036927">
    <property type="entry name" value="Cyt_c_oxase-like_su1_sf"/>
</dbReference>
<protein>
    <submittedName>
        <fullName evidence="2">Cbb3-type cytochrome c oxidase subunit I</fullName>
    </submittedName>
</protein>
<feature type="transmembrane region" description="Helical" evidence="1">
    <location>
        <begin position="40"/>
        <end position="60"/>
    </location>
</feature>
<comment type="caution">
    <text evidence="2">The sequence shown here is derived from an EMBL/GenBank/DDBJ whole genome shotgun (WGS) entry which is preliminary data.</text>
</comment>
<keyword evidence="1" id="KW-1133">Transmembrane helix</keyword>
<feature type="transmembrane region" description="Helical" evidence="1">
    <location>
        <begin position="72"/>
        <end position="93"/>
    </location>
</feature>
<evidence type="ECO:0000313" key="3">
    <source>
        <dbReference type="Proteomes" id="UP001161580"/>
    </source>
</evidence>
<reference evidence="2" key="1">
    <citation type="submission" date="2022-03" db="EMBL/GenBank/DDBJ databases">
        <title>Fererhizobium litorale gen. nov., sp. nov., isolated from sandy sediments of the Sea of Japan seashore.</title>
        <authorList>
            <person name="Romanenko L."/>
            <person name="Kurilenko V."/>
            <person name="Otstavnykh N."/>
            <person name="Svetashev V."/>
            <person name="Tekutyeva L."/>
            <person name="Isaeva M."/>
            <person name="Mikhailov V."/>
        </authorList>
    </citation>
    <scope>NUCLEOTIDE SEQUENCE</scope>
    <source>
        <strain evidence="2">KMM 9576</strain>
    </source>
</reference>
<dbReference type="SUPFAM" id="SSF81442">
    <property type="entry name" value="Cytochrome c oxidase subunit I-like"/>
    <property type="match status" value="1"/>
</dbReference>
<feature type="transmembrane region" description="Helical" evidence="1">
    <location>
        <begin position="7"/>
        <end position="28"/>
    </location>
</feature>